<dbReference type="Proteomes" id="UP000003089">
    <property type="component" value="Unassembled WGS sequence"/>
</dbReference>
<proteinExistence type="predicted"/>
<accession>I9SDR0</accession>
<evidence type="ECO:0000313" key="2">
    <source>
        <dbReference type="Proteomes" id="UP000003089"/>
    </source>
</evidence>
<sequence length="33" mass="3740">MLMCQCANWAALAGHATLTFLRVFTHRDTFLIS</sequence>
<evidence type="ECO:0000313" key="1">
    <source>
        <dbReference type="EMBL" id="EIY53713.1"/>
    </source>
</evidence>
<reference evidence="1 2" key="1">
    <citation type="submission" date="2012-02" db="EMBL/GenBank/DDBJ databases">
        <title>The Genome Sequence of Bacteroides nordii CL02T12C05.</title>
        <authorList>
            <consortium name="The Broad Institute Genome Sequencing Platform"/>
            <person name="Earl A."/>
            <person name="Ward D."/>
            <person name="Feldgarden M."/>
            <person name="Gevers D."/>
            <person name="Zitomersky N.L."/>
            <person name="Coyne M.J."/>
            <person name="Comstock L.E."/>
            <person name="Young S.K."/>
            <person name="Zeng Q."/>
            <person name="Gargeya S."/>
            <person name="Fitzgerald M."/>
            <person name="Haas B."/>
            <person name="Abouelleil A."/>
            <person name="Alvarado L."/>
            <person name="Arachchi H.M."/>
            <person name="Berlin A."/>
            <person name="Chapman S.B."/>
            <person name="Gearin G."/>
            <person name="Goldberg J."/>
            <person name="Griggs A."/>
            <person name="Gujja S."/>
            <person name="Hansen M."/>
            <person name="Heiman D."/>
            <person name="Howarth C."/>
            <person name="Larimer J."/>
            <person name="Lui A."/>
            <person name="MacDonald P.J.P."/>
            <person name="McCowen C."/>
            <person name="Montmayeur A."/>
            <person name="Murphy C."/>
            <person name="Neiman D."/>
            <person name="Pearson M."/>
            <person name="Priest M."/>
            <person name="Roberts A."/>
            <person name="Saif S."/>
            <person name="Shea T."/>
            <person name="Sisk P."/>
            <person name="Stolte C."/>
            <person name="Sykes S."/>
            <person name="Wortman J."/>
            <person name="Nusbaum C."/>
            <person name="Birren B."/>
        </authorList>
    </citation>
    <scope>NUCLEOTIDE SEQUENCE [LARGE SCALE GENOMIC DNA]</scope>
    <source>
        <strain evidence="1 2">CL02T12C05</strain>
    </source>
</reference>
<gene>
    <name evidence="1" type="ORF">HMPREF1068_00883</name>
</gene>
<dbReference type="HOGENOM" id="CLU_3380623_0_0_10"/>
<organism evidence="1 2">
    <name type="scientific">Bacteroides nordii CL02T12C05</name>
    <dbReference type="NCBI Taxonomy" id="997884"/>
    <lineage>
        <taxon>Bacteria</taxon>
        <taxon>Pseudomonadati</taxon>
        <taxon>Bacteroidota</taxon>
        <taxon>Bacteroidia</taxon>
        <taxon>Bacteroidales</taxon>
        <taxon>Bacteroidaceae</taxon>
        <taxon>Bacteroides</taxon>
    </lineage>
</organism>
<name>I9SDR0_9BACE</name>
<keyword evidence="2" id="KW-1185">Reference proteome</keyword>
<dbReference type="EMBL" id="AGXS01000011">
    <property type="protein sequence ID" value="EIY53713.1"/>
    <property type="molecule type" value="Genomic_DNA"/>
</dbReference>
<protein>
    <submittedName>
        <fullName evidence="1">Uncharacterized protein</fullName>
    </submittedName>
</protein>
<dbReference type="STRING" id="997884.HMPREF1068_00883"/>
<dbReference type="AlphaFoldDB" id="I9SDR0"/>
<comment type="caution">
    <text evidence="1">The sequence shown here is derived from an EMBL/GenBank/DDBJ whole genome shotgun (WGS) entry which is preliminary data.</text>
</comment>